<evidence type="ECO:0000256" key="4">
    <source>
        <dbReference type="ARBA" id="ARBA00022729"/>
    </source>
</evidence>
<dbReference type="Gene3D" id="3.90.76.10">
    <property type="entry name" value="Dipeptide-binding Protein, Domain 1"/>
    <property type="match status" value="1"/>
</dbReference>
<proteinExistence type="inferred from homology"/>
<dbReference type="GO" id="GO:0030288">
    <property type="term" value="C:outer membrane-bounded periplasmic space"/>
    <property type="evidence" value="ECO:0007669"/>
    <property type="project" value="UniProtKB-ARBA"/>
</dbReference>
<comment type="caution">
    <text evidence="7">The sequence shown here is derived from an EMBL/GenBank/DDBJ whole genome shotgun (WGS) entry which is preliminary data.</text>
</comment>
<evidence type="ECO:0000256" key="5">
    <source>
        <dbReference type="SAM" id="SignalP"/>
    </source>
</evidence>
<dbReference type="InterPro" id="IPR000914">
    <property type="entry name" value="SBP_5_dom"/>
</dbReference>
<dbReference type="AlphaFoldDB" id="A0A840A531"/>
<dbReference type="RefSeq" id="WP_183774726.1">
    <property type="nucleotide sequence ID" value="NZ_JACIDK010000004.1"/>
</dbReference>
<evidence type="ECO:0000313" key="8">
    <source>
        <dbReference type="Proteomes" id="UP000530564"/>
    </source>
</evidence>
<dbReference type="InterPro" id="IPR039424">
    <property type="entry name" value="SBP_5"/>
</dbReference>
<feature type="chain" id="PRO_5032829742" evidence="5">
    <location>
        <begin position="29"/>
        <end position="558"/>
    </location>
</feature>
<gene>
    <name evidence="7" type="ORF">GGQ61_003195</name>
</gene>
<accession>A0A840A531</accession>
<feature type="signal peptide" evidence="5">
    <location>
        <begin position="1"/>
        <end position="28"/>
    </location>
</feature>
<dbReference type="SUPFAM" id="SSF53850">
    <property type="entry name" value="Periplasmic binding protein-like II"/>
    <property type="match status" value="1"/>
</dbReference>
<evidence type="ECO:0000313" key="7">
    <source>
        <dbReference type="EMBL" id="MBB3892462.1"/>
    </source>
</evidence>
<sequence length="558" mass="61677">MVSTSRIDRALRALGNTLILAAAAFSIAACAPKGPSRPPCPAGQVCIQAGNVSEPVTLDPHKSTGTWEDRIIANLLIGLTDSDEKGEAVPGMAERWETSSDGLVWTFYLRDANWSDGVPVTADDFVYSLRRILLPETASEYASVLYLIKNAQAVNEGKAPKEALGVRAISPKVLEITLNHPAPYLPELAKHHTMSPVPKHLLDKVGEKWVQPGNYLSNGPYIVTDWKLGDYVRLVKNPRFYEADKVCVDQIYLYPTPDAAMAERRVARGELDMNADIQSNRIAFLRETMPGYVRTHTFLGVTYLAFNSNVPAFKDKRVRQALAMSIDRDFITEKLLRGGQKAAYTFVPPGVANYTAAPPPAWASWPLEKRQAEARRLLAQAGYGPKNPLRFEIKHRNTPDPMLFMPAIQADWKEIGVDARLVQNEAQIAYAAFRSRDFDVADAAWIADYNDAMSFLYLQQSATGPQNYGDYRNPAYDALLAKADAEVDAQVRAGYLAQAEALMLDDAPVAPIYFYVNKNLVSPKVTGFVDNIVDQHRARYWCVAKGTPGARNSVAPKG</sequence>
<protein>
    <submittedName>
        <fullName evidence="7">Oligopeptide transport system substrate-binding protein</fullName>
    </submittedName>
</protein>
<organism evidence="7 8">
    <name type="scientific">Phenylobacterium haematophilum</name>
    <dbReference type="NCBI Taxonomy" id="98513"/>
    <lineage>
        <taxon>Bacteria</taxon>
        <taxon>Pseudomonadati</taxon>
        <taxon>Pseudomonadota</taxon>
        <taxon>Alphaproteobacteria</taxon>
        <taxon>Caulobacterales</taxon>
        <taxon>Caulobacteraceae</taxon>
        <taxon>Phenylobacterium</taxon>
    </lineage>
</organism>
<dbReference type="Proteomes" id="UP000530564">
    <property type="component" value="Unassembled WGS sequence"/>
</dbReference>
<dbReference type="PANTHER" id="PTHR30290">
    <property type="entry name" value="PERIPLASMIC BINDING COMPONENT OF ABC TRANSPORTER"/>
    <property type="match status" value="1"/>
</dbReference>
<dbReference type="Gene3D" id="3.10.105.10">
    <property type="entry name" value="Dipeptide-binding Protein, Domain 3"/>
    <property type="match status" value="1"/>
</dbReference>
<dbReference type="Pfam" id="PF00496">
    <property type="entry name" value="SBP_bac_5"/>
    <property type="match status" value="1"/>
</dbReference>
<dbReference type="FunFam" id="3.90.76.10:FF:000001">
    <property type="entry name" value="Oligopeptide ABC transporter substrate-binding protein"/>
    <property type="match status" value="1"/>
</dbReference>
<dbReference type="GO" id="GO:1904680">
    <property type="term" value="F:peptide transmembrane transporter activity"/>
    <property type="evidence" value="ECO:0007669"/>
    <property type="project" value="TreeGrafter"/>
</dbReference>
<feature type="domain" description="Solute-binding protein family 5" evidence="6">
    <location>
        <begin position="88"/>
        <end position="464"/>
    </location>
</feature>
<evidence type="ECO:0000256" key="2">
    <source>
        <dbReference type="ARBA" id="ARBA00005695"/>
    </source>
</evidence>
<dbReference type="PIRSF" id="PIRSF002741">
    <property type="entry name" value="MppA"/>
    <property type="match status" value="1"/>
</dbReference>
<comment type="subcellular location">
    <subcellularLocation>
        <location evidence="1">Periplasm</location>
    </subcellularLocation>
</comment>
<evidence type="ECO:0000259" key="6">
    <source>
        <dbReference type="Pfam" id="PF00496"/>
    </source>
</evidence>
<keyword evidence="4 5" id="KW-0732">Signal</keyword>
<reference evidence="7 8" key="1">
    <citation type="submission" date="2020-08" db="EMBL/GenBank/DDBJ databases">
        <title>Genomic Encyclopedia of Type Strains, Phase IV (KMG-IV): sequencing the most valuable type-strain genomes for metagenomic binning, comparative biology and taxonomic classification.</title>
        <authorList>
            <person name="Goeker M."/>
        </authorList>
    </citation>
    <scope>NUCLEOTIDE SEQUENCE [LARGE SCALE GENOMIC DNA]</scope>
    <source>
        <strain evidence="7 8">DSM 21793</strain>
    </source>
</reference>
<dbReference type="Gene3D" id="3.40.190.10">
    <property type="entry name" value="Periplasmic binding protein-like II"/>
    <property type="match status" value="1"/>
</dbReference>
<dbReference type="GO" id="GO:0043190">
    <property type="term" value="C:ATP-binding cassette (ABC) transporter complex"/>
    <property type="evidence" value="ECO:0007669"/>
    <property type="project" value="InterPro"/>
</dbReference>
<dbReference type="PANTHER" id="PTHR30290:SF10">
    <property type="entry name" value="PERIPLASMIC OLIGOPEPTIDE-BINDING PROTEIN-RELATED"/>
    <property type="match status" value="1"/>
</dbReference>
<comment type="similarity">
    <text evidence="2">Belongs to the bacterial solute-binding protein 5 family.</text>
</comment>
<dbReference type="GO" id="GO:0015833">
    <property type="term" value="P:peptide transport"/>
    <property type="evidence" value="ECO:0007669"/>
    <property type="project" value="TreeGrafter"/>
</dbReference>
<evidence type="ECO:0000256" key="3">
    <source>
        <dbReference type="ARBA" id="ARBA00022448"/>
    </source>
</evidence>
<dbReference type="EMBL" id="JACIDK010000004">
    <property type="protein sequence ID" value="MBB3892462.1"/>
    <property type="molecule type" value="Genomic_DNA"/>
</dbReference>
<keyword evidence="8" id="KW-1185">Reference proteome</keyword>
<dbReference type="InterPro" id="IPR030678">
    <property type="entry name" value="Peptide/Ni-bd"/>
</dbReference>
<dbReference type="PROSITE" id="PS51257">
    <property type="entry name" value="PROKAR_LIPOPROTEIN"/>
    <property type="match status" value="1"/>
</dbReference>
<keyword evidence="3" id="KW-0813">Transport</keyword>
<evidence type="ECO:0000256" key="1">
    <source>
        <dbReference type="ARBA" id="ARBA00004418"/>
    </source>
</evidence>
<name>A0A840A531_9CAUL</name>
<dbReference type="CDD" id="cd08504">
    <property type="entry name" value="PBP2_OppA"/>
    <property type="match status" value="1"/>
</dbReference>